<reference evidence="2" key="1">
    <citation type="submission" date="2016-10" db="EMBL/GenBank/DDBJ databases">
        <authorList>
            <person name="Varghese N."/>
        </authorList>
    </citation>
    <scope>NUCLEOTIDE SEQUENCE [LARGE SCALE GENOMIC DNA]</scope>
    <source>
        <strain evidence="2">CGMCC 1.12284</strain>
    </source>
</reference>
<organism evidence="1 2">
    <name type="scientific">Natrinema salifodinae</name>
    <dbReference type="NCBI Taxonomy" id="1202768"/>
    <lineage>
        <taxon>Archaea</taxon>
        <taxon>Methanobacteriati</taxon>
        <taxon>Methanobacteriota</taxon>
        <taxon>Stenosarchaea group</taxon>
        <taxon>Halobacteria</taxon>
        <taxon>Halobacteriales</taxon>
        <taxon>Natrialbaceae</taxon>
        <taxon>Natrinema</taxon>
    </lineage>
</organism>
<protein>
    <submittedName>
        <fullName evidence="1">Uncharacterized protein</fullName>
    </submittedName>
</protein>
<sequence length="184" mass="20429">MGTRDRAERGTTADVRGRISESAAFVADRAARIASRLPGRRLAAAGRRYWQRRVREQPDRYQASITFPTAPDRPTVAEIHDWIGDLERAFEGHLDVYARRGSVAVVTDPVSDARFDADAFEAVCERIEDGYAGTHAISHIEKWRRIDGRLVRAHVIVPVKPLFPHAAADDDAAQDRSASGIEAD</sequence>
<proteinExistence type="predicted"/>
<accession>A0A1I0N6J6</accession>
<dbReference type="RefSeq" id="WP_074854662.1">
    <property type="nucleotide sequence ID" value="NZ_FOIS01000002.1"/>
</dbReference>
<evidence type="ECO:0000313" key="1">
    <source>
        <dbReference type="EMBL" id="SEV96655.1"/>
    </source>
</evidence>
<dbReference type="EMBL" id="FOIS01000002">
    <property type="protein sequence ID" value="SEV96655.1"/>
    <property type="molecule type" value="Genomic_DNA"/>
</dbReference>
<gene>
    <name evidence="1" type="ORF">SAMN05216285_1383</name>
</gene>
<evidence type="ECO:0000313" key="2">
    <source>
        <dbReference type="Proteomes" id="UP000183275"/>
    </source>
</evidence>
<dbReference type="eggNOG" id="arCOG11405">
    <property type="taxonomic scope" value="Archaea"/>
</dbReference>
<name>A0A1I0N6J6_9EURY</name>
<dbReference type="AlphaFoldDB" id="A0A1I0N6J6"/>
<keyword evidence="2" id="KW-1185">Reference proteome</keyword>
<dbReference type="Proteomes" id="UP000183275">
    <property type="component" value="Unassembled WGS sequence"/>
</dbReference>